<feature type="region of interest" description="Disordered" evidence="6">
    <location>
        <begin position="382"/>
        <end position="555"/>
    </location>
</feature>
<feature type="compositionally biased region" description="Basic and acidic residues" evidence="6">
    <location>
        <begin position="62"/>
        <end position="95"/>
    </location>
</feature>
<dbReference type="Pfam" id="PF05920">
    <property type="entry name" value="Homeobox_KN"/>
    <property type="match status" value="1"/>
</dbReference>
<feature type="region of interest" description="Disordered" evidence="6">
    <location>
        <begin position="272"/>
        <end position="327"/>
    </location>
</feature>
<keyword evidence="3 5" id="KW-0371">Homeobox</keyword>
<feature type="compositionally biased region" description="Polar residues" evidence="6">
    <location>
        <begin position="501"/>
        <end position="511"/>
    </location>
</feature>
<feature type="compositionally biased region" description="Low complexity" evidence="6">
    <location>
        <begin position="46"/>
        <end position="61"/>
    </location>
</feature>
<dbReference type="PROSITE" id="PS50071">
    <property type="entry name" value="HOMEOBOX_2"/>
    <property type="match status" value="1"/>
</dbReference>
<reference evidence="8 9" key="1">
    <citation type="journal article" date="2020" name="ISME J.">
        <title>Uncovering the hidden diversity of litter-decomposition mechanisms in mushroom-forming fungi.</title>
        <authorList>
            <person name="Floudas D."/>
            <person name="Bentzer J."/>
            <person name="Ahren D."/>
            <person name="Johansson T."/>
            <person name="Persson P."/>
            <person name="Tunlid A."/>
        </authorList>
    </citation>
    <scope>NUCLEOTIDE SEQUENCE [LARGE SCALE GENOMIC DNA]</scope>
    <source>
        <strain evidence="8 9">CBS 175.51</strain>
    </source>
</reference>
<protein>
    <recommendedName>
        <fullName evidence="7">Homeobox domain-containing protein</fullName>
    </recommendedName>
</protein>
<feature type="compositionally biased region" description="Polar residues" evidence="6">
    <location>
        <begin position="474"/>
        <end position="486"/>
    </location>
</feature>
<evidence type="ECO:0000313" key="9">
    <source>
        <dbReference type="Proteomes" id="UP000541558"/>
    </source>
</evidence>
<feature type="compositionally biased region" description="Polar residues" evidence="6">
    <location>
        <begin position="178"/>
        <end position="212"/>
    </location>
</feature>
<comment type="subcellular location">
    <subcellularLocation>
        <location evidence="5">Nucleus</location>
    </subcellularLocation>
</comment>
<evidence type="ECO:0000256" key="3">
    <source>
        <dbReference type="ARBA" id="ARBA00023155"/>
    </source>
</evidence>
<keyword evidence="2 5" id="KW-0238">DNA-binding</keyword>
<dbReference type="AlphaFoldDB" id="A0A8H5B7X5"/>
<dbReference type="GO" id="GO:0003677">
    <property type="term" value="F:DNA binding"/>
    <property type="evidence" value="ECO:0007669"/>
    <property type="project" value="UniProtKB-UniRule"/>
</dbReference>
<dbReference type="SMART" id="SM00389">
    <property type="entry name" value="HOX"/>
    <property type="match status" value="1"/>
</dbReference>
<evidence type="ECO:0000313" key="8">
    <source>
        <dbReference type="EMBL" id="KAF5318255.1"/>
    </source>
</evidence>
<dbReference type="EMBL" id="JAACJK010000183">
    <property type="protein sequence ID" value="KAF5318255.1"/>
    <property type="molecule type" value="Genomic_DNA"/>
</dbReference>
<dbReference type="PANTHER" id="PTHR11850">
    <property type="entry name" value="HOMEOBOX PROTEIN TRANSCRIPTION FACTORS"/>
    <property type="match status" value="1"/>
</dbReference>
<feature type="compositionally biased region" description="Polar residues" evidence="6">
    <location>
        <begin position="129"/>
        <end position="143"/>
    </location>
</feature>
<feature type="domain" description="Homeobox" evidence="7">
    <location>
        <begin position="316"/>
        <end position="379"/>
    </location>
</feature>
<dbReference type="OrthoDB" id="10056939at2759"/>
<comment type="caution">
    <text evidence="8">The sequence shown here is derived from an EMBL/GenBank/DDBJ whole genome shotgun (WGS) entry which is preliminary data.</text>
</comment>
<dbReference type="InterPro" id="IPR009057">
    <property type="entry name" value="Homeodomain-like_sf"/>
</dbReference>
<gene>
    <name evidence="8" type="ORF">D9611_014686</name>
</gene>
<dbReference type="CDD" id="cd00086">
    <property type="entry name" value="homeodomain"/>
    <property type="match status" value="1"/>
</dbReference>
<evidence type="ECO:0000256" key="4">
    <source>
        <dbReference type="ARBA" id="ARBA00023242"/>
    </source>
</evidence>
<evidence type="ECO:0000256" key="2">
    <source>
        <dbReference type="ARBA" id="ARBA00023125"/>
    </source>
</evidence>
<feature type="region of interest" description="Disordered" evidence="6">
    <location>
        <begin position="42"/>
        <end position="259"/>
    </location>
</feature>
<sequence>MPTEHISQSDADQLNNYNVAQLEYGLHKDELAYLQHPVHYTDRRMSSSNASTADTDSSTVSRPEKRPPTPDDHPLPGKKPRWDGDTAADADRLDGKVSLPSISTSFDNRRASLPESRSAVRHAPYPPTSLRQSYAQSSLNSYTFPPVAEDPSDARAAAARPRLSTDVGYAQYPADSPYPQSGLSNGLSPYSESDSWSHSPSGIVRPNSTPGQLHSPPMKYDDAMRHASFSGPVSQQQQQQQLFQGSARISGQQHERRQVQTIKSEWQFTNNDFVLPPQNGSHYSPPMAPAPPSLNGNGTSPGRSPPGVGTQSTLVDRPQRKRGKLPKETTDYLKAWLHRHSDHPYPSEEEKKQLCHATGLSMSQVSNWMINARRRILAPAHRAASGPTTTAPFPPPGRSASLSGLLDNSRRSSMPTQDSLQLYHPMSLQSMPNTPSGHHASDYRMLSGMNSSRSHHHMNGGHNLEYSSRGHLMYSTSGSHQGNGHSSYHALANDVPLSAPPTLSGNPFTQPHGSSHGGGGYGGGLSPRLPSATNGGTYFDSGSAPGSGYGTPQPQ</sequence>
<feature type="compositionally biased region" description="Gly residues" evidence="6">
    <location>
        <begin position="515"/>
        <end position="525"/>
    </location>
</feature>
<evidence type="ECO:0000256" key="6">
    <source>
        <dbReference type="SAM" id="MobiDB-lite"/>
    </source>
</evidence>
<feature type="compositionally biased region" description="Polar residues" evidence="6">
    <location>
        <begin position="411"/>
        <end position="420"/>
    </location>
</feature>
<evidence type="ECO:0000259" key="7">
    <source>
        <dbReference type="PROSITE" id="PS50071"/>
    </source>
</evidence>
<proteinExistence type="inferred from homology"/>
<dbReference type="GO" id="GO:0006355">
    <property type="term" value="P:regulation of DNA-templated transcription"/>
    <property type="evidence" value="ECO:0007669"/>
    <property type="project" value="InterPro"/>
</dbReference>
<feature type="DNA-binding region" description="Homeobox" evidence="5">
    <location>
        <begin position="318"/>
        <end position="380"/>
    </location>
</feature>
<dbReference type="Proteomes" id="UP000541558">
    <property type="component" value="Unassembled WGS sequence"/>
</dbReference>
<dbReference type="InterPro" id="IPR008422">
    <property type="entry name" value="KN_HD"/>
</dbReference>
<comment type="similarity">
    <text evidence="1">Belongs to the TALE/M-ATYP homeobox family.</text>
</comment>
<dbReference type="GO" id="GO:0005634">
    <property type="term" value="C:nucleus"/>
    <property type="evidence" value="ECO:0007669"/>
    <property type="project" value="UniProtKB-SubCell"/>
</dbReference>
<evidence type="ECO:0000256" key="1">
    <source>
        <dbReference type="ARBA" id="ARBA00005800"/>
    </source>
</evidence>
<dbReference type="Gene3D" id="1.10.10.60">
    <property type="entry name" value="Homeodomain-like"/>
    <property type="match status" value="1"/>
</dbReference>
<name>A0A8H5B7X5_9AGAR</name>
<evidence type="ECO:0000256" key="5">
    <source>
        <dbReference type="PROSITE-ProRule" id="PRU00108"/>
    </source>
</evidence>
<feature type="compositionally biased region" description="Polar residues" evidence="6">
    <location>
        <begin position="272"/>
        <end position="282"/>
    </location>
</feature>
<organism evidence="8 9">
    <name type="scientific">Ephemerocybe angulata</name>
    <dbReference type="NCBI Taxonomy" id="980116"/>
    <lineage>
        <taxon>Eukaryota</taxon>
        <taxon>Fungi</taxon>
        <taxon>Dikarya</taxon>
        <taxon>Basidiomycota</taxon>
        <taxon>Agaricomycotina</taxon>
        <taxon>Agaricomycetes</taxon>
        <taxon>Agaricomycetidae</taxon>
        <taxon>Agaricales</taxon>
        <taxon>Agaricineae</taxon>
        <taxon>Psathyrellaceae</taxon>
        <taxon>Ephemerocybe</taxon>
    </lineage>
</organism>
<dbReference type="InterPro" id="IPR001356">
    <property type="entry name" value="HD"/>
</dbReference>
<feature type="compositionally biased region" description="Polar residues" evidence="6">
    <location>
        <begin position="242"/>
        <end position="252"/>
    </location>
</feature>
<accession>A0A8H5B7X5</accession>
<keyword evidence="9" id="KW-1185">Reference proteome</keyword>
<feature type="compositionally biased region" description="Polar residues" evidence="6">
    <location>
        <begin position="427"/>
        <end position="436"/>
    </location>
</feature>
<dbReference type="SUPFAM" id="SSF46689">
    <property type="entry name" value="Homeodomain-like"/>
    <property type="match status" value="1"/>
</dbReference>
<keyword evidence="4 5" id="KW-0539">Nucleus</keyword>
<dbReference type="InterPro" id="IPR050224">
    <property type="entry name" value="TALE_homeobox"/>
</dbReference>